<proteinExistence type="predicted"/>
<dbReference type="PANTHER" id="PTHR12126:SF11">
    <property type="entry name" value="NADH DEHYDROGENASE [UBIQUINONE] 1 ALPHA SUBCOMPLEX SUBUNIT 9, MITOCHONDRIAL"/>
    <property type="match status" value="1"/>
</dbReference>
<dbReference type="AlphaFoldDB" id="A0A3S9WDP6"/>
<organism evidence="2 3">
    <name type="scientific">Microbacterium lemovicicum</name>
    <dbReference type="NCBI Taxonomy" id="1072463"/>
    <lineage>
        <taxon>Bacteria</taxon>
        <taxon>Bacillati</taxon>
        <taxon>Actinomycetota</taxon>
        <taxon>Actinomycetes</taxon>
        <taxon>Micrococcales</taxon>
        <taxon>Microbacteriaceae</taxon>
        <taxon>Microbacterium</taxon>
    </lineage>
</organism>
<dbReference type="SUPFAM" id="SSF51735">
    <property type="entry name" value="NAD(P)-binding Rossmann-fold domains"/>
    <property type="match status" value="1"/>
</dbReference>
<dbReference type="KEGG" id="mlv:CVS47_02813"/>
<keyword evidence="3" id="KW-1185">Reference proteome</keyword>
<reference evidence="2 3" key="1">
    <citation type="submission" date="2018-08" db="EMBL/GenBank/DDBJ databases">
        <title>Microbacterium lemovicicum sp. nov., a bacterium isolated from a natural uranium-rich soil.</title>
        <authorList>
            <person name="ORTET P."/>
        </authorList>
    </citation>
    <scope>NUCLEOTIDE SEQUENCE [LARGE SCALE GENOMIC DNA]</scope>
    <source>
        <strain evidence="2 3">Viu22</strain>
    </source>
</reference>
<feature type="domain" description="NAD(P)-binding" evidence="1">
    <location>
        <begin position="7"/>
        <end position="173"/>
    </location>
</feature>
<dbReference type="RefSeq" id="WP_127096630.1">
    <property type="nucleotide sequence ID" value="NZ_CP031423.1"/>
</dbReference>
<evidence type="ECO:0000313" key="2">
    <source>
        <dbReference type="EMBL" id="AZS38162.1"/>
    </source>
</evidence>
<dbReference type="Gene3D" id="3.40.50.720">
    <property type="entry name" value="NAD(P)-binding Rossmann-like Domain"/>
    <property type="match status" value="1"/>
</dbReference>
<sequence>MRVVVMGGTGHVGRLVVDRLEQAAQAVVVAARRHGVDARTGHGLAAALEDADVVIDVTDSSHRDDRQGKDFFAESSRRLLEAERSAGVSHHVVLSIVGAELVHDDGYFAAKAEQERVVSTGGIPFTILRSTQFFEFARAIADWNTVEDTIHLPPTTVRPVAAVDVADALYEIARSCPLERAVEFGGPDPMPLPGFVGRVLLADHDPRFVVEDATRQTVGFNIESDKLLPSGEVQYGSTSLDAWISSGRTRSAVSV</sequence>
<evidence type="ECO:0000259" key="1">
    <source>
        <dbReference type="Pfam" id="PF13460"/>
    </source>
</evidence>
<dbReference type="OrthoDB" id="9771302at2"/>
<dbReference type="InterPro" id="IPR036291">
    <property type="entry name" value="NAD(P)-bd_dom_sf"/>
</dbReference>
<dbReference type="InterPro" id="IPR051207">
    <property type="entry name" value="ComplexI_NDUFA9_subunit"/>
</dbReference>
<gene>
    <name evidence="2" type="ORF">CVS47_02813</name>
</gene>
<protein>
    <recommendedName>
        <fullName evidence="1">NAD(P)-binding domain-containing protein</fullName>
    </recommendedName>
</protein>
<dbReference type="Proteomes" id="UP000276888">
    <property type="component" value="Chromosome"/>
</dbReference>
<dbReference type="GO" id="GO:0044877">
    <property type="term" value="F:protein-containing complex binding"/>
    <property type="evidence" value="ECO:0007669"/>
    <property type="project" value="TreeGrafter"/>
</dbReference>
<evidence type="ECO:0000313" key="3">
    <source>
        <dbReference type="Proteomes" id="UP000276888"/>
    </source>
</evidence>
<dbReference type="PANTHER" id="PTHR12126">
    <property type="entry name" value="NADH-UBIQUINONE OXIDOREDUCTASE 39 KDA SUBUNIT-RELATED"/>
    <property type="match status" value="1"/>
</dbReference>
<dbReference type="InterPro" id="IPR016040">
    <property type="entry name" value="NAD(P)-bd_dom"/>
</dbReference>
<dbReference type="Pfam" id="PF13460">
    <property type="entry name" value="NAD_binding_10"/>
    <property type="match status" value="1"/>
</dbReference>
<accession>A0A3S9WDP6</accession>
<dbReference type="EMBL" id="CP031423">
    <property type="protein sequence ID" value="AZS38162.1"/>
    <property type="molecule type" value="Genomic_DNA"/>
</dbReference>
<name>A0A3S9WDP6_9MICO</name>